<proteinExistence type="predicted"/>
<organism evidence="2 3">
    <name type="scientific">Sphenostylis stenocarpa</name>
    <dbReference type="NCBI Taxonomy" id="92480"/>
    <lineage>
        <taxon>Eukaryota</taxon>
        <taxon>Viridiplantae</taxon>
        <taxon>Streptophyta</taxon>
        <taxon>Embryophyta</taxon>
        <taxon>Tracheophyta</taxon>
        <taxon>Spermatophyta</taxon>
        <taxon>Magnoliopsida</taxon>
        <taxon>eudicotyledons</taxon>
        <taxon>Gunneridae</taxon>
        <taxon>Pentapetalae</taxon>
        <taxon>rosids</taxon>
        <taxon>fabids</taxon>
        <taxon>Fabales</taxon>
        <taxon>Fabaceae</taxon>
        <taxon>Papilionoideae</taxon>
        <taxon>50 kb inversion clade</taxon>
        <taxon>NPAAA clade</taxon>
        <taxon>indigoferoid/millettioid clade</taxon>
        <taxon>Phaseoleae</taxon>
        <taxon>Sphenostylis</taxon>
    </lineage>
</organism>
<dbReference type="Gramene" id="rna-AYBTSS11_LOCUS1020">
    <property type="protein sequence ID" value="CAJ1815867.1"/>
    <property type="gene ID" value="gene-AYBTSS11_LOCUS1020"/>
</dbReference>
<evidence type="ECO:0000313" key="3">
    <source>
        <dbReference type="Proteomes" id="UP001189624"/>
    </source>
</evidence>
<keyword evidence="3" id="KW-1185">Reference proteome</keyword>
<dbReference type="AlphaFoldDB" id="A0AA86RQC5"/>
<feature type="compositionally biased region" description="Polar residues" evidence="1">
    <location>
        <begin position="47"/>
        <end position="56"/>
    </location>
</feature>
<dbReference type="EMBL" id="OY731398">
    <property type="protein sequence ID" value="CAJ1815867.1"/>
    <property type="molecule type" value="Genomic_DNA"/>
</dbReference>
<sequence length="127" mass="13747">MEHRVASSVQDIPIVEICTVETVLKATHVSLNPNAPHPPSPTKEAQGPSTGITQYGEQPELEPHGARGAYEIALWAGPARSKISITTYMSLLETINYFCFKIFIAFQLIPASDTEDGASHACGPRLN</sequence>
<dbReference type="Proteomes" id="UP001189624">
    <property type="component" value="Chromosome 1"/>
</dbReference>
<protein>
    <submittedName>
        <fullName evidence="2">Uncharacterized protein</fullName>
    </submittedName>
</protein>
<gene>
    <name evidence="2" type="ORF">AYBTSS11_LOCUS1020</name>
</gene>
<evidence type="ECO:0000256" key="1">
    <source>
        <dbReference type="SAM" id="MobiDB-lite"/>
    </source>
</evidence>
<feature type="region of interest" description="Disordered" evidence="1">
    <location>
        <begin position="29"/>
        <end position="61"/>
    </location>
</feature>
<reference evidence="2" key="1">
    <citation type="submission" date="2023-10" db="EMBL/GenBank/DDBJ databases">
        <authorList>
            <person name="Domelevo Entfellner J.-B."/>
        </authorList>
    </citation>
    <scope>NUCLEOTIDE SEQUENCE</scope>
</reference>
<accession>A0AA86RQC5</accession>
<evidence type="ECO:0000313" key="2">
    <source>
        <dbReference type="EMBL" id="CAJ1815867.1"/>
    </source>
</evidence>
<name>A0AA86RQC5_9FABA</name>